<evidence type="ECO:0000256" key="5">
    <source>
        <dbReference type="ARBA" id="ARBA00022702"/>
    </source>
</evidence>
<sequence>MHHQKQHQKQQGEASCQHFQWRLSGVVFCVLLVASLLSSAASSPLDAHHLAKRSFFDIQCKGVYDKSIFARLDRICEDCYNLFREPQLHSLCRKDCFTSDYFKGCIDVLLLQDDMEKIQSWIKQIHGAEPGV</sequence>
<dbReference type="Pfam" id="PF01147">
    <property type="entry name" value="Crust_neurohorm"/>
    <property type="match status" value="1"/>
</dbReference>
<dbReference type="InterPro" id="IPR001166">
    <property type="entry name" value="Hyperglycemic"/>
</dbReference>
<keyword evidence="7 8" id="KW-1015">Disulfide bond</keyword>
<evidence type="ECO:0000256" key="6">
    <source>
        <dbReference type="ARBA" id="ARBA00022729"/>
    </source>
</evidence>
<dbReference type="EMBL" id="AF107733">
    <property type="protein sequence ID" value="AAD20821.1"/>
    <property type="molecule type" value="mRNA"/>
</dbReference>
<keyword evidence="9" id="KW-0472">Membrane</keyword>
<evidence type="ECO:0000256" key="4">
    <source>
        <dbReference type="ARBA" id="ARBA00022685"/>
    </source>
</evidence>
<proteinExistence type="evidence at transcript level"/>
<dbReference type="AlphaFoldDB" id="Q9XYG0"/>
<evidence type="ECO:0000313" key="10">
    <source>
        <dbReference type="EMBL" id="AAD20821.1"/>
    </source>
</evidence>
<dbReference type="PRINTS" id="PR00548">
    <property type="entry name" value="HYPRGLYCEMC1"/>
</dbReference>
<feature type="disulfide bond" evidence="8">
    <location>
        <begin position="76"/>
        <end position="92"/>
    </location>
</feature>
<accession>Q9XYG0</accession>
<gene>
    <name evidence="10" type="primary">ITP-L1</name>
</gene>
<name>Q9XYG0_LOCMI</name>
<dbReference type="PANTHER" id="PTHR35981">
    <property type="entry name" value="ION TRANSPORT PEPTIDE, ISOFORM C"/>
    <property type="match status" value="1"/>
</dbReference>
<feature type="disulfide bond" evidence="8">
    <location>
        <begin position="79"/>
        <end position="105"/>
    </location>
</feature>
<evidence type="ECO:0000256" key="3">
    <source>
        <dbReference type="ARBA" id="ARBA00022525"/>
    </source>
</evidence>
<keyword evidence="9" id="KW-0812">Transmembrane</keyword>
<keyword evidence="3" id="KW-0964">Secreted</keyword>
<organism evidence="10">
    <name type="scientific">Locusta migratoria</name>
    <name type="common">Migratory locust</name>
    <dbReference type="NCBI Taxonomy" id="7004"/>
    <lineage>
        <taxon>Eukaryota</taxon>
        <taxon>Metazoa</taxon>
        <taxon>Ecdysozoa</taxon>
        <taxon>Arthropoda</taxon>
        <taxon>Hexapoda</taxon>
        <taxon>Insecta</taxon>
        <taxon>Pterygota</taxon>
        <taxon>Neoptera</taxon>
        <taxon>Polyneoptera</taxon>
        <taxon>Orthoptera</taxon>
        <taxon>Caelifera</taxon>
        <taxon>Acrididea</taxon>
        <taxon>Acridomorpha</taxon>
        <taxon>Acridoidea</taxon>
        <taxon>Acrididae</taxon>
        <taxon>Oedipodinae</taxon>
        <taxon>Locusta</taxon>
    </lineage>
</organism>
<dbReference type="SUPFAM" id="SSF81778">
    <property type="entry name" value="Crustacean CHH/MIH/GIH neurohormone"/>
    <property type="match status" value="1"/>
</dbReference>
<comment type="similarity">
    <text evidence="2">Belongs to the arthropod CHH/MIH/GIH/VIH hormone family.</text>
</comment>
<dbReference type="PRINTS" id="PR00550">
    <property type="entry name" value="HYPRGLYCEMIC"/>
</dbReference>
<keyword evidence="5" id="KW-0372">Hormone</keyword>
<dbReference type="InterPro" id="IPR018251">
    <property type="entry name" value="Crust_neurhormone_CS"/>
</dbReference>
<keyword evidence="4" id="KW-0165">Cleavage on pair of basic residues</keyword>
<keyword evidence="9" id="KW-1133">Transmembrane helix</keyword>
<dbReference type="PANTHER" id="PTHR35981:SF2">
    <property type="entry name" value="ION TRANSPORT PEPTIDE, ISOFORM C"/>
    <property type="match status" value="1"/>
</dbReference>
<dbReference type="GO" id="GO:0005184">
    <property type="term" value="F:neuropeptide hormone activity"/>
    <property type="evidence" value="ECO:0007669"/>
    <property type="project" value="InterPro"/>
</dbReference>
<reference evidence="10" key="1">
    <citation type="submission" date="1998-11" db="EMBL/GenBank/DDBJ databases">
        <title>Ion transport-like peptide in Locusta migratoria.</title>
        <authorList>
            <person name="Macins A."/>
            <person name="Meredith J."/>
            <person name="Zhao Y."/>
            <person name="Brock H.W."/>
            <person name="Phillips J.E."/>
        </authorList>
    </citation>
    <scope>NUCLEOTIDE SEQUENCE</scope>
</reference>
<evidence type="ECO:0000256" key="1">
    <source>
        <dbReference type="ARBA" id="ARBA00004613"/>
    </source>
</evidence>
<dbReference type="GO" id="GO:0007623">
    <property type="term" value="P:circadian rhythm"/>
    <property type="evidence" value="ECO:0007669"/>
    <property type="project" value="TreeGrafter"/>
</dbReference>
<evidence type="ECO:0000256" key="7">
    <source>
        <dbReference type="ARBA" id="ARBA00023157"/>
    </source>
</evidence>
<dbReference type="GO" id="GO:0005576">
    <property type="term" value="C:extracellular region"/>
    <property type="evidence" value="ECO:0007669"/>
    <property type="project" value="UniProtKB-SubCell"/>
</dbReference>
<dbReference type="PROSITE" id="PS01250">
    <property type="entry name" value="CHH_MIH_GIH"/>
    <property type="match status" value="1"/>
</dbReference>
<dbReference type="Gene3D" id="1.10.2010.10">
    <property type="entry name" value="Crustacean CHH/MIH/GIH neurohormone"/>
    <property type="match status" value="1"/>
</dbReference>
<evidence type="ECO:0000256" key="9">
    <source>
        <dbReference type="SAM" id="Phobius"/>
    </source>
</evidence>
<feature type="disulfide bond" evidence="8">
    <location>
        <begin position="60"/>
        <end position="96"/>
    </location>
</feature>
<feature type="transmembrane region" description="Helical" evidence="9">
    <location>
        <begin position="21"/>
        <end position="41"/>
    </location>
</feature>
<dbReference type="InterPro" id="IPR031098">
    <property type="entry name" value="Crust_neurohorm"/>
</dbReference>
<dbReference type="FunFam" id="1.10.2010.10:FF:000001">
    <property type="entry name" value="Ion transport peptide isoform C"/>
    <property type="match status" value="1"/>
</dbReference>
<dbReference type="InterPro" id="IPR035957">
    <property type="entry name" value="Crust_neurohorm_sf"/>
</dbReference>
<protein>
    <submittedName>
        <fullName evidence="10">Prepro ion transport-like peptide</fullName>
    </submittedName>
</protein>
<evidence type="ECO:0000256" key="2">
    <source>
        <dbReference type="ARBA" id="ARBA00005447"/>
    </source>
</evidence>
<dbReference type="InterPro" id="IPR000346">
    <property type="entry name" value="Hyperglycemic1"/>
</dbReference>
<keyword evidence="6" id="KW-0732">Signal</keyword>
<evidence type="ECO:0000256" key="8">
    <source>
        <dbReference type="PIRSR" id="PIRSR631098-51"/>
    </source>
</evidence>
<comment type="subcellular location">
    <subcellularLocation>
        <location evidence="1">Secreted</location>
    </subcellularLocation>
</comment>